<keyword evidence="4" id="KW-1185">Reference proteome</keyword>
<reference evidence="2" key="2">
    <citation type="submission" date="2019-06" db="EMBL/GenBank/DDBJ databases">
        <title>Genomics analysis of Aphanomyces spp. identifies a new class of oomycete effector associated with host adaptation.</title>
        <authorList>
            <person name="Gaulin E."/>
        </authorList>
    </citation>
    <scope>NUCLEOTIDE SEQUENCE</scope>
    <source>
        <strain evidence="2">CBS 578.67</strain>
    </source>
</reference>
<evidence type="ECO:0000313" key="2">
    <source>
        <dbReference type="EMBL" id="KAF0700636.1"/>
    </source>
</evidence>
<protein>
    <submittedName>
        <fullName evidence="3">Aste57867_8814 protein</fullName>
    </submittedName>
</protein>
<dbReference type="EMBL" id="CAADRA010005136">
    <property type="protein sequence ID" value="VFT85700.1"/>
    <property type="molecule type" value="Genomic_DNA"/>
</dbReference>
<evidence type="ECO:0000313" key="4">
    <source>
        <dbReference type="Proteomes" id="UP000332933"/>
    </source>
</evidence>
<organism evidence="3 4">
    <name type="scientific">Aphanomyces stellatus</name>
    <dbReference type="NCBI Taxonomy" id="120398"/>
    <lineage>
        <taxon>Eukaryota</taxon>
        <taxon>Sar</taxon>
        <taxon>Stramenopiles</taxon>
        <taxon>Oomycota</taxon>
        <taxon>Saprolegniomycetes</taxon>
        <taxon>Saprolegniales</taxon>
        <taxon>Verrucalvaceae</taxon>
        <taxon>Aphanomyces</taxon>
    </lineage>
</organism>
<dbReference type="AlphaFoldDB" id="A0A485KLJ9"/>
<dbReference type="Proteomes" id="UP000332933">
    <property type="component" value="Unassembled WGS sequence"/>
</dbReference>
<reference evidence="3 4" key="1">
    <citation type="submission" date="2019-03" db="EMBL/GenBank/DDBJ databases">
        <authorList>
            <person name="Gaulin E."/>
            <person name="Dumas B."/>
        </authorList>
    </citation>
    <scope>NUCLEOTIDE SEQUENCE [LARGE SCALE GENOMIC DNA]</scope>
    <source>
        <strain evidence="3">CBS 568.67</strain>
    </source>
</reference>
<proteinExistence type="predicted"/>
<feature type="compositionally biased region" description="Basic and acidic residues" evidence="1">
    <location>
        <begin position="190"/>
        <end position="203"/>
    </location>
</feature>
<accession>A0A485KLJ9</accession>
<evidence type="ECO:0000313" key="3">
    <source>
        <dbReference type="EMBL" id="VFT85700.1"/>
    </source>
</evidence>
<evidence type="ECO:0000256" key="1">
    <source>
        <dbReference type="SAM" id="MobiDB-lite"/>
    </source>
</evidence>
<sequence>MFSRRVVSSAARVSAIGRRSIATANNNYVKRLIQDANNHPSDPERQLRVLQVLNRIHPSLVVQRVDEVPFVMSAEAHKEYMKALVRADRIDSVDLNQVVARMQNTTMMRLPPHRHAASIHHNVNESGYRAWAAFASLTWGTIVTLSLLTFWNEEGWKEEHPMTSGFMRGLELHMDLPKRSVRPRGTATQVKKEPQQPEKQDAA</sequence>
<name>A0A485KLJ9_9STRA</name>
<feature type="region of interest" description="Disordered" evidence="1">
    <location>
        <begin position="177"/>
        <end position="203"/>
    </location>
</feature>
<dbReference type="OrthoDB" id="62967at2759"/>
<gene>
    <name evidence="3" type="primary">Aste57867_8814</name>
    <name evidence="2" type="ORF">As57867_008779</name>
    <name evidence="3" type="ORF">ASTE57867_8814</name>
</gene>
<dbReference type="EMBL" id="VJMH01005115">
    <property type="protein sequence ID" value="KAF0700636.1"/>
    <property type="molecule type" value="Genomic_DNA"/>
</dbReference>